<proteinExistence type="predicted"/>
<keyword evidence="1" id="KW-0472">Membrane</keyword>
<keyword evidence="1" id="KW-0812">Transmembrane</keyword>
<accession>S4W900</accession>
<dbReference type="PANTHER" id="PTHR42709">
    <property type="entry name" value="ALKALINE PHOSPHATASE LIKE PROTEIN"/>
    <property type="match status" value="1"/>
</dbReference>
<feature type="domain" description="VTT" evidence="2">
    <location>
        <begin position="17"/>
        <end position="135"/>
    </location>
</feature>
<evidence type="ECO:0000256" key="1">
    <source>
        <dbReference type="SAM" id="Phobius"/>
    </source>
</evidence>
<sequence length="145" mass="16048">MPGGVEGLLYFMVDGGGYALLSLLMVAGTGNTLGGIITWAIGYFLQHRFLPFTIDSNGQSDRKPEKKGITRWFTLTPGSMQRVRKWGTPALLMSWMPVIGDPLCLAAGFLRFSFWPCLLMIAAGKFARYIILIWLLDRTVGPGYP</sequence>
<name>S4W900_9BACT</name>
<dbReference type="EMBL" id="KC810034">
    <property type="protein sequence ID" value="AGO87480.1"/>
    <property type="molecule type" value="Genomic_DNA"/>
</dbReference>
<dbReference type="InterPro" id="IPR032816">
    <property type="entry name" value="VTT_dom"/>
</dbReference>
<organism evidence="3">
    <name type="scientific">uncultured bacterium B19D1_C12D4_E9D6</name>
    <dbReference type="NCBI Taxonomy" id="1329637"/>
    <lineage>
        <taxon>Bacteria</taxon>
        <taxon>environmental samples</taxon>
    </lineage>
</organism>
<evidence type="ECO:0000259" key="2">
    <source>
        <dbReference type="Pfam" id="PF09335"/>
    </source>
</evidence>
<dbReference type="AlphaFoldDB" id="S4W900"/>
<dbReference type="InterPro" id="IPR051311">
    <property type="entry name" value="DedA_domain"/>
</dbReference>
<dbReference type="Pfam" id="PF09335">
    <property type="entry name" value="VTT_dom"/>
    <property type="match status" value="1"/>
</dbReference>
<feature type="transmembrane region" description="Helical" evidence="1">
    <location>
        <begin position="118"/>
        <end position="136"/>
    </location>
</feature>
<dbReference type="PANTHER" id="PTHR42709:SF4">
    <property type="entry name" value="INNER MEMBRANE PROTEIN YQAA"/>
    <property type="match status" value="1"/>
</dbReference>
<reference evidence="3" key="1">
    <citation type="submission" date="2013-03" db="EMBL/GenBank/DDBJ databases">
        <authorList>
            <person name="Ballestriero F."/>
        </authorList>
    </citation>
    <scope>NUCLEOTIDE SEQUENCE</scope>
</reference>
<feature type="transmembrane region" description="Helical" evidence="1">
    <location>
        <begin position="20"/>
        <end position="45"/>
    </location>
</feature>
<protein>
    <recommendedName>
        <fullName evidence="2">VTT domain-containing protein</fullName>
    </recommendedName>
</protein>
<evidence type="ECO:0000313" key="3">
    <source>
        <dbReference type="EMBL" id="AGO87480.1"/>
    </source>
</evidence>
<keyword evidence="1" id="KW-1133">Transmembrane helix</keyword>